<dbReference type="AlphaFoldDB" id="H3BEW2"/>
<accession>H3BEW2</accession>
<proteinExistence type="predicted"/>
<feature type="coiled-coil region" evidence="1">
    <location>
        <begin position="128"/>
        <end position="169"/>
    </location>
</feature>
<evidence type="ECO:0000313" key="2">
    <source>
        <dbReference type="Ensembl" id="ENSLACP00000020433.1"/>
    </source>
</evidence>
<keyword evidence="1" id="KW-0175">Coiled coil</keyword>
<evidence type="ECO:0000313" key="3">
    <source>
        <dbReference type="Proteomes" id="UP000008672"/>
    </source>
</evidence>
<sequence>LCRPRKTANIDLESSTIQKQRHELQLLITELKDRDQELNDMVLAHQKQLLAWEVDRQRILTLEQKCAKLERKGTCFTEKYLNLNCTLTRQPYYVPYSDELHVRNEMIRALTKRINILESQQRDRRTALESTQKQLWELSRRASEASNQNQDLEEKNKSLNSLVLELSAHVGQMEAREQEFVTLLKLKDKDIIEATDHITDATTKFKKLEGSLYEARMGEASAKKEMQDYKQKLKMLKCEIIKLKENLGENTAENNEQREEIIHLKQENCCLRNELTLAGEREKRKEQLLELAKSKQDRTDTELYNLRQVYEKQQRDLQFLQLNLESSKEMLEKQEKGEQESR</sequence>
<dbReference type="EMBL" id="AFYH01016423">
    <property type="status" value="NOT_ANNOTATED_CDS"/>
    <property type="molecule type" value="Genomic_DNA"/>
</dbReference>
<reference evidence="2" key="2">
    <citation type="submission" date="2025-08" db="UniProtKB">
        <authorList>
            <consortium name="Ensembl"/>
        </authorList>
    </citation>
    <scope>IDENTIFICATION</scope>
</reference>
<feature type="coiled-coil region" evidence="1">
    <location>
        <begin position="303"/>
        <end position="337"/>
    </location>
</feature>
<dbReference type="eggNOG" id="ENOG502RHSF">
    <property type="taxonomic scope" value="Eukaryota"/>
</dbReference>
<dbReference type="GeneTree" id="ENSGT00400000022269"/>
<name>H3BEW2_LATCH</name>
<dbReference type="SUPFAM" id="SSF57997">
    <property type="entry name" value="Tropomyosin"/>
    <property type="match status" value="1"/>
</dbReference>
<organism evidence="2 3">
    <name type="scientific">Latimeria chalumnae</name>
    <name type="common">Coelacanth</name>
    <dbReference type="NCBI Taxonomy" id="7897"/>
    <lineage>
        <taxon>Eukaryota</taxon>
        <taxon>Metazoa</taxon>
        <taxon>Chordata</taxon>
        <taxon>Craniata</taxon>
        <taxon>Vertebrata</taxon>
        <taxon>Euteleostomi</taxon>
        <taxon>Coelacanthiformes</taxon>
        <taxon>Coelacanthidae</taxon>
        <taxon>Latimeria</taxon>
    </lineage>
</organism>
<reference evidence="2" key="3">
    <citation type="submission" date="2025-09" db="UniProtKB">
        <authorList>
            <consortium name="Ensembl"/>
        </authorList>
    </citation>
    <scope>IDENTIFICATION</scope>
</reference>
<reference evidence="3" key="1">
    <citation type="submission" date="2011-08" db="EMBL/GenBank/DDBJ databases">
        <title>The draft genome of Latimeria chalumnae.</title>
        <authorList>
            <person name="Di Palma F."/>
            <person name="Alfoldi J."/>
            <person name="Johnson J."/>
            <person name="Berlin A."/>
            <person name="Gnerre S."/>
            <person name="Jaffe D."/>
            <person name="MacCallum I."/>
            <person name="Young S."/>
            <person name="Walker B.J."/>
            <person name="Lander E."/>
            <person name="Lindblad-Toh K."/>
        </authorList>
    </citation>
    <scope>NUCLEOTIDE SEQUENCE [LARGE SCALE GENOMIC DNA]</scope>
    <source>
        <strain evidence="3">Wild caught</strain>
    </source>
</reference>
<gene>
    <name evidence="2" type="primary">CCDC62</name>
</gene>
<dbReference type="Ensembl" id="ENSLACT00000020573.1">
    <property type="protein sequence ID" value="ENSLACP00000020433.1"/>
    <property type="gene ID" value="ENSLACG00000017959.1"/>
</dbReference>
<dbReference type="Bgee" id="ENSLACG00000017959">
    <property type="expression patterns" value="Expressed in pelvic fin and 1 other cell type or tissue"/>
</dbReference>
<dbReference type="InParanoid" id="H3BEW2"/>
<keyword evidence="3" id="KW-1185">Reference proteome</keyword>
<evidence type="ECO:0000256" key="1">
    <source>
        <dbReference type="SAM" id="Coils"/>
    </source>
</evidence>
<dbReference type="OMA" id="SWEGNSW"/>
<dbReference type="Proteomes" id="UP000008672">
    <property type="component" value="Unassembled WGS sequence"/>
</dbReference>
<protein>
    <submittedName>
        <fullName evidence="2">Coiled-coil domain containing 62</fullName>
    </submittedName>
</protein>
<feature type="coiled-coil region" evidence="1">
    <location>
        <begin position="219"/>
        <end position="267"/>
    </location>
</feature>
<dbReference type="EMBL" id="AFYH01016422">
    <property type="status" value="NOT_ANNOTATED_CDS"/>
    <property type="molecule type" value="Genomic_DNA"/>
</dbReference>
<dbReference type="STRING" id="7897.ENSLACP00000020433"/>